<feature type="compositionally biased region" description="Basic and acidic residues" evidence="1">
    <location>
        <begin position="1"/>
        <end position="16"/>
    </location>
</feature>
<evidence type="ECO:0000313" key="3">
    <source>
        <dbReference type="Proteomes" id="UP000054538"/>
    </source>
</evidence>
<dbReference type="AlphaFoldDB" id="A0A0D0CXH6"/>
<keyword evidence="3" id="KW-1185">Reference proteome</keyword>
<dbReference type="EMBL" id="KN831271">
    <property type="protein sequence ID" value="KIK72074.1"/>
    <property type="molecule type" value="Genomic_DNA"/>
</dbReference>
<organism evidence="2 3">
    <name type="scientific">Paxillus rubicundulus Ve08.2h10</name>
    <dbReference type="NCBI Taxonomy" id="930991"/>
    <lineage>
        <taxon>Eukaryota</taxon>
        <taxon>Fungi</taxon>
        <taxon>Dikarya</taxon>
        <taxon>Basidiomycota</taxon>
        <taxon>Agaricomycotina</taxon>
        <taxon>Agaricomycetes</taxon>
        <taxon>Agaricomycetidae</taxon>
        <taxon>Boletales</taxon>
        <taxon>Paxilineae</taxon>
        <taxon>Paxillaceae</taxon>
        <taxon>Paxillus</taxon>
    </lineage>
</organism>
<accession>A0A0D0CXH6</accession>
<dbReference type="HOGENOM" id="CLU_160849_0_0_1"/>
<proteinExistence type="predicted"/>
<name>A0A0D0CXH6_9AGAM</name>
<evidence type="ECO:0000313" key="2">
    <source>
        <dbReference type="EMBL" id="KIK72074.1"/>
    </source>
</evidence>
<sequence>MPTKMPKDKRTLKKVDPVMVPVLGSEQESDTNNNNNKSNYPSQRSATPHPSNGSVMHQTSAATSSTPVDPPKNKVTGVETEELGIRWSSCPRCMPLLADADIETPKKKTLCKHQIHDPKLSLVKGQRH</sequence>
<feature type="region of interest" description="Disordered" evidence="1">
    <location>
        <begin position="1"/>
        <end position="77"/>
    </location>
</feature>
<protein>
    <submittedName>
        <fullName evidence="2">Uncharacterized protein</fullName>
    </submittedName>
</protein>
<gene>
    <name evidence="2" type="ORF">PAXRUDRAFT_22436</name>
</gene>
<reference evidence="2 3" key="1">
    <citation type="submission" date="2014-04" db="EMBL/GenBank/DDBJ databases">
        <authorList>
            <consortium name="DOE Joint Genome Institute"/>
            <person name="Kuo A."/>
            <person name="Kohler A."/>
            <person name="Jargeat P."/>
            <person name="Nagy L.G."/>
            <person name="Floudas D."/>
            <person name="Copeland A."/>
            <person name="Barry K.W."/>
            <person name="Cichocki N."/>
            <person name="Veneault-Fourrey C."/>
            <person name="LaButti K."/>
            <person name="Lindquist E.A."/>
            <person name="Lipzen A."/>
            <person name="Lundell T."/>
            <person name="Morin E."/>
            <person name="Murat C."/>
            <person name="Sun H."/>
            <person name="Tunlid A."/>
            <person name="Henrissat B."/>
            <person name="Grigoriev I.V."/>
            <person name="Hibbett D.S."/>
            <person name="Martin F."/>
            <person name="Nordberg H.P."/>
            <person name="Cantor M.N."/>
            <person name="Hua S.X."/>
        </authorList>
    </citation>
    <scope>NUCLEOTIDE SEQUENCE [LARGE SCALE GENOMIC DNA]</scope>
    <source>
        <strain evidence="2 3">Ve08.2h10</strain>
    </source>
</reference>
<dbReference type="Proteomes" id="UP000054538">
    <property type="component" value="Unassembled WGS sequence"/>
</dbReference>
<dbReference type="InParanoid" id="A0A0D0CXH6"/>
<reference evidence="3" key="2">
    <citation type="submission" date="2015-01" db="EMBL/GenBank/DDBJ databases">
        <title>Evolutionary Origins and Diversification of the Mycorrhizal Mutualists.</title>
        <authorList>
            <consortium name="DOE Joint Genome Institute"/>
            <consortium name="Mycorrhizal Genomics Consortium"/>
            <person name="Kohler A."/>
            <person name="Kuo A."/>
            <person name="Nagy L.G."/>
            <person name="Floudas D."/>
            <person name="Copeland A."/>
            <person name="Barry K.W."/>
            <person name="Cichocki N."/>
            <person name="Veneault-Fourrey C."/>
            <person name="LaButti K."/>
            <person name="Lindquist E.A."/>
            <person name="Lipzen A."/>
            <person name="Lundell T."/>
            <person name="Morin E."/>
            <person name="Murat C."/>
            <person name="Riley R."/>
            <person name="Ohm R."/>
            <person name="Sun H."/>
            <person name="Tunlid A."/>
            <person name="Henrissat B."/>
            <person name="Grigoriev I.V."/>
            <person name="Hibbett D.S."/>
            <person name="Martin F."/>
        </authorList>
    </citation>
    <scope>NUCLEOTIDE SEQUENCE [LARGE SCALE GENOMIC DNA]</scope>
    <source>
        <strain evidence="3">Ve08.2h10</strain>
    </source>
</reference>
<feature type="compositionally biased region" description="Polar residues" evidence="1">
    <location>
        <begin position="37"/>
        <end position="67"/>
    </location>
</feature>
<evidence type="ECO:0000256" key="1">
    <source>
        <dbReference type="SAM" id="MobiDB-lite"/>
    </source>
</evidence>